<dbReference type="Proteomes" id="UP000594263">
    <property type="component" value="Unplaced"/>
</dbReference>
<keyword evidence="1" id="KW-0812">Transmembrane</keyword>
<keyword evidence="1" id="KW-0472">Membrane</keyword>
<keyword evidence="1" id="KW-1133">Transmembrane helix</keyword>
<keyword evidence="3" id="KW-1185">Reference proteome</keyword>
<accession>A0A7N0V333</accession>
<dbReference type="Gramene" id="Kaladp0095s0841.1.v1.1">
    <property type="protein sequence ID" value="Kaladp0095s0841.1.v1.1"/>
    <property type="gene ID" value="Kaladp0095s0841.v1.1"/>
</dbReference>
<dbReference type="AlphaFoldDB" id="A0A7N0V333"/>
<evidence type="ECO:0000256" key="1">
    <source>
        <dbReference type="SAM" id="Phobius"/>
    </source>
</evidence>
<evidence type="ECO:0000313" key="2">
    <source>
        <dbReference type="EnsemblPlants" id="Kaladp0095s0841.1.v1.1"/>
    </source>
</evidence>
<organism evidence="2 3">
    <name type="scientific">Kalanchoe fedtschenkoi</name>
    <name type="common">Lavender scallops</name>
    <name type="synonym">South American air plant</name>
    <dbReference type="NCBI Taxonomy" id="63787"/>
    <lineage>
        <taxon>Eukaryota</taxon>
        <taxon>Viridiplantae</taxon>
        <taxon>Streptophyta</taxon>
        <taxon>Embryophyta</taxon>
        <taxon>Tracheophyta</taxon>
        <taxon>Spermatophyta</taxon>
        <taxon>Magnoliopsida</taxon>
        <taxon>eudicotyledons</taxon>
        <taxon>Gunneridae</taxon>
        <taxon>Pentapetalae</taxon>
        <taxon>Saxifragales</taxon>
        <taxon>Crassulaceae</taxon>
        <taxon>Kalanchoe</taxon>
    </lineage>
</organism>
<feature type="transmembrane region" description="Helical" evidence="1">
    <location>
        <begin position="48"/>
        <end position="65"/>
    </location>
</feature>
<name>A0A7N0V333_KALFE</name>
<dbReference type="EnsemblPlants" id="Kaladp0095s0841.1.v1.1">
    <property type="protein sequence ID" value="Kaladp0095s0841.1.v1.1"/>
    <property type="gene ID" value="Kaladp0095s0841.v1.1"/>
</dbReference>
<reference evidence="2" key="1">
    <citation type="submission" date="2021-01" db="UniProtKB">
        <authorList>
            <consortium name="EnsemblPlants"/>
        </authorList>
    </citation>
    <scope>IDENTIFICATION</scope>
</reference>
<proteinExistence type="predicted"/>
<evidence type="ECO:0000313" key="3">
    <source>
        <dbReference type="Proteomes" id="UP000594263"/>
    </source>
</evidence>
<protein>
    <submittedName>
        <fullName evidence="2">Uncharacterized protein</fullName>
    </submittedName>
</protein>
<sequence>METNIVKEREVAKMGEEWKKNADTKKMSLEQVKPAGVNSSKRPSTTMVIARLLVIGVIWYAALYTQKKPDADVVDVHEVAAGVAQLEDVRPSESRK</sequence>